<evidence type="ECO:0000256" key="9">
    <source>
        <dbReference type="ARBA" id="ARBA00023136"/>
    </source>
</evidence>
<gene>
    <name evidence="12" type="ORF">BCY88_04645</name>
</gene>
<dbReference type="PANTHER" id="PTHR33446:SF11">
    <property type="entry name" value="TONB3"/>
    <property type="match status" value="1"/>
</dbReference>
<dbReference type="InterPro" id="IPR051045">
    <property type="entry name" value="TonB-dependent_transducer"/>
</dbReference>
<evidence type="ECO:0000313" key="12">
    <source>
        <dbReference type="EMBL" id="RKF46881.1"/>
    </source>
</evidence>
<dbReference type="Gene3D" id="3.30.1150.10">
    <property type="match status" value="1"/>
</dbReference>
<keyword evidence="3" id="KW-0813">Transport</keyword>
<dbReference type="OrthoDB" id="9792439at2"/>
<feature type="compositionally biased region" description="Low complexity" evidence="10">
    <location>
        <begin position="110"/>
        <end position="124"/>
    </location>
</feature>
<evidence type="ECO:0000313" key="13">
    <source>
        <dbReference type="Proteomes" id="UP000283709"/>
    </source>
</evidence>
<evidence type="ECO:0000256" key="3">
    <source>
        <dbReference type="ARBA" id="ARBA00022448"/>
    </source>
</evidence>
<dbReference type="EMBL" id="MCAS01000012">
    <property type="protein sequence ID" value="RKF46881.1"/>
    <property type="molecule type" value="Genomic_DNA"/>
</dbReference>
<proteinExistence type="inferred from homology"/>
<dbReference type="SUPFAM" id="SSF74653">
    <property type="entry name" value="TolA/TonB C-terminal domain"/>
    <property type="match status" value="1"/>
</dbReference>
<dbReference type="NCBIfam" id="TIGR01352">
    <property type="entry name" value="tonB_Cterm"/>
    <property type="match status" value="1"/>
</dbReference>
<evidence type="ECO:0000256" key="10">
    <source>
        <dbReference type="SAM" id="MobiDB-lite"/>
    </source>
</evidence>
<name>A0A3R7ETJ3_9BURK</name>
<dbReference type="PROSITE" id="PS52015">
    <property type="entry name" value="TONB_CTD"/>
    <property type="match status" value="1"/>
</dbReference>
<accession>A0A3R7ETJ3</accession>
<evidence type="ECO:0000256" key="4">
    <source>
        <dbReference type="ARBA" id="ARBA00022475"/>
    </source>
</evidence>
<keyword evidence="4" id="KW-1003">Cell membrane</keyword>
<comment type="caution">
    <text evidence="12">The sequence shown here is derived from an EMBL/GenBank/DDBJ whole genome shotgun (WGS) entry which is preliminary data.</text>
</comment>
<comment type="similarity">
    <text evidence="2">Belongs to the TonB family.</text>
</comment>
<evidence type="ECO:0000256" key="8">
    <source>
        <dbReference type="ARBA" id="ARBA00022989"/>
    </source>
</evidence>
<keyword evidence="8" id="KW-1133">Transmembrane helix</keyword>
<feature type="domain" description="TonB C-terminal" evidence="11">
    <location>
        <begin position="151"/>
        <end position="240"/>
    </location>
</feature>
<dbReference type="GO" id="GO:0015031">
    <property type="term" value="P:protein transport"/>
    <property type="evidence" value="ECO:0007669"/>
    <property type="project" value="UniProtKB-KW"/>
</dbReference>
<evidence type="ECO:0000256" key="1">
    <source>
        <dbReference type="ARBA" id="ARBA00004383"/>
    </source>
</evidence>
<keyword evidence="9" id="KW-0472">Membrane</keyword>
<keyword evidence="7" id="KW-0653">Protein transport</keyword>
<evidence type="ECO:0000256" key="2">
    <source>
        <dbReference type="ARBA" id="ARBA00006555"/>
    </source>
</evidence>
<dbReference type="Pfam" id="PF03544">
    <property type="entry name" value="TonB_C"/>
    <property type="match status" value="1"/>
</dbReference>
<dbReference type="AlphaFoldDB" id="A0A3R7ETJ3"/>
<dbReference type="InterPro" id="IPR006260">
    <property type="entry name" value="TonB/TolA_C"/>
</dbReference>
<feature type="region of interest" description="Disordered" evidence="10">
    <location>
        <begin position="59"/>
        <end position="166"/>
    </location>
</feature>
<dbReference type="GO" id="GO:0055085">
    <property type="term" value="P:transmembrane transport"/>
    <property type="evidence" value="ECO:0007669"/>
    <property type="project" value="InterPro"/>
</dbReference>
<feature type="compositionally biased region" description="Polar residues" evidence="10">
    <location>
        <begin position="141"/>
        <end position="150"/>
    </location>
</feature>
<evidence type="ECO:0000256" key="7">
    <source>
        <dbReference type="ARBA" id="ARBA00022927"/>
    </source>
</evidence>
<keyword evidence="5" id="KW-0997">Cell inner membrane</keyword>
<dbReference type="GO" id="GO:0098797">
    <property type="term" value="C:plasma membrane protein complex"/>
    <property type="evidence" value="ECO:0007669"/>
    <property type="project" value="TreeGrafter"/>
</dbReference>
<dbReference type="Proteomes" id="UP000283709">
    <property type="component" value="Unassembled WGS sequence"/>
</dbReference>
<dbReference type="PANTHER" id="PTHR33446">
    <property type="entry name" value="PROTEIN TONB-RELATED"/>
    <property type="match status" value="1"/>
</dbReference>
<evidence type="ECO:0000256" key="6">
    <source>
        <dbReference type="ARBA" id="ARBA00022692"/>
    </source>
</evidence>
<evidence type="ECO:0000259" key="11">
    <source>
        <dbReference type="PROSITE" id="PS52015"/>
    </source>
</evidence>
<evidence type="ECO:0000256" key="5">
    <source>
        <dbReference type="ARBA" id="ARBA00022519"/>
    </source>
</evidence>
<dbReference type="GO" id="GO:0031992">
    <property type="term" value="F:energy transducer activity"/>
    <property type="evidence" value="ECO:0007669"/>
    <property type="project" value="TreeGrafter"/>
</dbReference>
<sequence>MRFAAAVDDSPPVRFALAVLVALIVWFVFLVQLGHWLSPSPSARAADKPIEMRMMELDPPKAPVETPSAAPAAHAPLAPATPRQATDPRTHVSTQSRTPPSVPPKPDARPVQSVAPAPSAPAVQESKPSAEPSAHTAASPDENTTPSAKSSGDAAAHSISQPLPELPDDLREQAYQTVATARFAIHVDGSVDVELVKPTPSPRLNQILLETLRKWRFFPAMQAGRPVESRQDIRVHFNVS</sequence>
<reference evidence="12 13" key="1">
    <citation type="submission" date="2016-07" db="EMBL/GenBank/DDBJ databases">
        <title>Genome analysis of Burkholderia fungorum ES3-20.</title>
        <authorList>
            <person name="Xu D."/>
            <person name="Yao R."/>
            <person name="Zheng S."/>
        </authorList>
    </citation>
    <scope>NUCLEOTIDE SEQUENCE [LARGE SCALE GENOMIC DNA]</scope>
    <source>
        <strain evidence="12 13">ES3-20</strain>
    </source>
</reference>
<comment type="subcellular location">
    <subcellularLocation>
        <location evidence="1">Cell inner membrane</location>
        <topology evidence="1">Single-pass membrane protein</topology>
        <orientation evidence="1">Periplasmic side</orientation>
    </subcellularLocation>
</comment>
<protein>
    <submittedName>
        <fullName evidence="12">Energy transducer TonB</fullName>
    </submittedName>
</protein>
<feature type="compositionally biased region" description="Low complexity" evidence="10">
    <location>
        <begin position="67"/>
        <end position="82"/>
    </location>
</feature>
<organism evidence="12 13">
    <name type="scientific">Paraburkholderia fungorum</name>
    <dbReference type="NCBI Taxonomy" id="134537"/>
    <lineage>
        <taxon>Bacteria</taxon>
        <taxon>Pseudomonadati</taxon>
        <taxon>Pseudomonadota</taxon>
        <taxon>Betaproteobacteria</taxon>
        <taxon>Burkholderiales</taxon>
        <taxon>Burkholderiaceae</taxon>
        <taxon>Paraburkholderia</taxon>
    </lineage>
</organism>
<keyword evidence="6" id="KW-0812">Transmembrane</keyword>
<dbReference type="InterPro" id="IPR037682">
    <property type="entry name" value="TonB_C"/>
</dbReference>